<gene>
    <name evidence="5" type="ORF">BJ991_001881</name>
</gene>
<dbReference type="Gene3D" id="3.40.50.150">
    <property type="entry name" value="Vaccinia Virus protein VP39"/>
    <property type="match status" value="1"/>
</dbReference>
<dbReference type="PANTHER" id="PTHR44942">
    <property type="entry name" value="METHYLTRANSF_11 DOMAIN-CONTAINING PROTEIN"/>
    <property type="match status" value="1"/>
</dbReference>
<dbReference type="AlphaFoldDB" id="A0A7Y9KL41"/>
<dbReference type="RefSeq" id="WP_179489459.1">
    <property type="nucleotide sequence ID" value="NZ_JACCBV010000001.1"/>
</dbReference>
<accession>A0A7Y9KL41</accession>
<evidence type="ECO:0000313" key="5">
    <source>
        <dbReference type="EMBL" id="NYE19853.1"/>
    </source>
</evidence>
<evidence type="ECO:0000259" key="4">
    <source>
        <dbReference type="Pfam" id="PF08241"/>
    </source>
</evidence>
<name>A0A7Y9KL41_9MICO</name>
<dbReference type="PANTHER" id="PTHR44942:SF4">
    <property type="entry name" value="METHYLTRANSFERASE TYPE 11 DOMAIN-CONTAINING PROTEIN"/>
    <property type="match status" value="1"/>
</dbReference>
<dbReference type="Pfam" id="PF08241">
    <property type="entry name" value="Methyltransf_11"/>
    <property type="match status" value="1"/>
</dbReference>
<dbReference type="GO" id="GO:0008757">
    <property type="term" value="F:S-adenosylmethionine-dependent methyltransferase activity"/>
    <property type="evidence" value="ECO:0007669"/>
    <property type="project" value="InterPro"/>
</dbReference>
<dbReference type="SUPFAM" id="SSF53335">
    <property type="entry name" value="S-adenosyl-L-methionine-dependent methyltransferases"/>
    <property type="match status" value="1"/>
</dbReference>
<evidence type="ECO:0000256" key="3">
    <source>
        <dbReference type="ARBA" id="ARBA00022679"/>
    </source>
</evidence>
<dbReference type="EMBL" id="JACCBV010000001">
    <property type="protein sequence ID" value="NYE19853.1"/>
    <property type="molecule type" value="Genomic_DNA"/>
</dbReference>
<sequence>MSDPAASFDSVAAGYDAARPSYPRESVDWLVGDDAEVVVDAGAGTGKFTRLLERPGRRVIAVEPSASMLAELRRALPRVEAMAGSGERMPLPDASVDVVTFAQAWHWVDADAASAEVARVLRPGGRLGLVWNLRDERVPWAHDLGTAMRADGDHFRGDVEDPAMGDAFAGPARHFVEWVRRSTTDEILADVRSRSYFPLLPSDEQEQVLRAVVEVLGRPGVSDRDGIVEVPYVTASYRYMSGRRTELTEETA</sequence>
<evidence type="ECO:0000313" key="6">
    <source>
        <dbReference type="Proteomes" id="UP000576969"/>
    </source>
</evidence>
<keyword evidence="3" id="KW-0808">Transferase</keyword>
<comment type="similarity">
    <text evidence="1">Belongs to the methyltransferase superfamily.</text>
</comment>
<keyword evidence="2 5" id="KW-0489">Methyltransferase</keyword>
<feature type="domain" description="Methyltransferase type 11" evidence="4">
    <location>
        <begin position="39"/>
        <end position="127"/>
    </location>
</feature>
<reference evidence="5 6" key="1">
    <citation type="submission" date="2020-07" db="EMBL/GenBank/DDBJ databases">
        <title>Sequencing the genomes of 1000 actinobacteria strains.</title>
        <authorList>
            <person name="Klenk H.-P."/>
        </authorList>
    </citation>
    <scope>NUCLEOTIDE SEQUENCE [LARGE SCALE GENOMIC DNA]</scope>
    <source>
        <strain evidence="5 6">DSM 24662</strain>
    </source>
</reference>
<dbReference type="InterPro" id="IPR051052">
    <property type="entry name" value="Diverse_substrate_MTase"/>
</dbReference>
<dbReference type="GO" id="GO:0032259">
    <property type="term" value="P:methylation"/>
    <property type="evidence" value="ECO:0007669"/>
    <property type="project" value="UniProtKB-KW"/>
</dbReference>
<organism evidence="5 6">
    <name type="scientific">Microbacterium immunditiarum</name>
    <dbReference type="NCBI Taxonomy" id="337480"/>
    <lineage>
        <taxon>Bacteria</taxon>
        <taxon>Bacillati</taxon>
        <taxon>Actinomycetota</taxon>
        <taxon>Actinomycetes</taxon>
        <taxon>Micrococcales</taxon>
        <taxon>Microbacteriaceae</taxon>
        <taxon>Microbacterium</taxon>
    </lineage>
</organism>
<evidence type="ECO:0000256" key="1">
    <source>
        <dbReference type="ARBA" id="ARBA00008361"/>
    </source>
</evidence>
<dbReference type="Proteomes" id="UP000576969">
    <property type="component" value="Unassembled WGS sequence"/>
</dbReference>
<keyword evidence="5" id="KW-0830">Ubiquinone</keyword>
<keyword evidence="6" id="KW-1185">Reference proteome</keyword>
<dbReference type="InterPro" id="IPR029063">
    <property type="entry name" value="SAM-dependent_MTases_sf"/>
</dbReference>
<dbReference type="InterPro" id="IPR013216">
    <property type="entry name" value="Methyltransf_11"/>
</dbReference>
<protein>
    <submittedName>
        <fullName evidence="5">Ubiquinone/menaquinone biosynthesis C-methylase UbiE</fullName>
    </submittedName>
</protein>
<comment type="caution">
    <text evidence="5">The sequence shown here is derived from an EMBL/GenBank/DDBJ whole genome shotgun (WGS) entry which is preliminary data.</text>
</comment>
<evidence type="ECO:0000256" key="2">
    <source>
        <dbReference type="ARBA" id="ARBA00022603"/>
    </source>
</evidence>
<proteinExistence type="inferred from homology"/>
<dbReference type="CDD" id="cd02440">
    <property type="entry name" value="AdoMet_MTases"/>
    <property type="match status" value="1"/>
</dbReference>